<evidence type="ECO:0000256" key="1">
    <source>
        <dbReference type="ARBA" id="ARBA00022441"/>
    </source>
</evidence>
<proteinExistence type="predicted"/>
<gene>
    <name evidence="5" type="ORF">ANN_00767</name>
</gene>
<dbReference type="Gene3D" id="1.25.40.420">
    <property type="match status" value="1"/>
</dbReference>
<keyword evidence="1" id="KW-0880">Kelch repeat</keyword>
<sequence>MSVLGALFTTSLHTREKTDVLIPGVSTEMLSLILEYAYVRTVEITQDNVCQLLIAADYLSVLGLLQLCCDFLRGMLEPETASASCSSPGNHHAILSNLTKWPSSSIFHFYCGPKICCLFLTHIVSFHVILYHCNLLRKINVDYRYSHYFVSWKKRRENRRPFALCFSTYFCSQLRADAHLYVMRNFVQVAKQSEELVELPLEEMLALVGADELNVKSEEVVWDCVLQWINHDPEARKMHVVDLMKNIRLGLLDTQFFLENVKDHVYVSGNESCRPLIIETLRFLYDLEVITQKDGEVPTPEIARPRIPHEILFAIGGWSGGSPTNYIETYDTRADRWVKVKIFLKYLIVAILTYPSDVS</sequence>
<dbReference type="InterPro" id="IPR011705">
    <property type="entry name" value="BACK"/>
</dbReference>
<feature type="domain" description="BACK" evidence="4">
    <location>
        <begin position="165"/>
        <end position="262"/>
    </location>
</feature>
<dbReference type="PANTHER" id="PTHR24412:SF172">
    <property type="entry name" value="KELCH-LIKE PROTEIN 10"/>
    <property type="match status" value="1"/>
</dbReference>
<dbReference type="InterPro" id="IPR011333">
    <property type="entry name" value="SKP1/BTB/POZ_sf"/>
</dbReference>
<dbReference type="Pfam" id="PF00651">
    <property type="entry name" value="BTB"/>
    <property type="match status" value="1"/>
</dbReference>
<protein>
    <recommendedName>
        <fullName evidence="4">BACK domain-containing protein</fullName>
    </recommendedName>
</protein>
<accession>A0ABQ8TRV6</accession>
<evidence type="ECO:0000259" key="4">
    <source>
        <dbReference type="SMART" id="SM00875"/>
    </source>
</evidence>
<dbReference type="SMART" id="SM00875">
    <property type="entry name" value="BACK"/>
    <property type="match status" value="1"/>
</dbReference>
<evidence type="ECO:0000256" key="2">
    <source>
        <dbReference type="ARBA" id="ARBA00022737"/>
    </source>
</evidence>
<dbReference type="Gene3D" id="3.30.710.10">
    <property type="entry name" value="Potassium Channel Kv1.1, Chain A"/>
    <property type="match status" value="1"/>
</dbReference>
<reference evidence="5 6" key="1">
    <citation type="journal article" date="2022" name="Allergy">
        <title>Genome assembly and annotation of Periplaneta americana reveal a comprehensive cockroach allergen profile.</title>
        <authorList>
            <person name="Wang L."/>
            <person name="Xiong Q."/>
            <person name="Saelim N."/>
            <person name="Wang L."/>
            <person name="Nong W."/>
            <person name="Wan A.T."/>
            <person name="Shi M."/>
            <person name="Liu X."/>
            <person name="Cao Q."/>
            <person name="Hui J.H.L."/>
            <person name="Sookrung N."/>
            <person name="Leung T.F."/>
            <person name="Tungtrongchitr A."/>
            <person name="Tsui S.K.W."/>
        </authorList>
    </citation>
    <scope>NUCLEOTIDE SEQUENCE [LARGE SCALE GENOMIC DNA]</scope>
    <source>
        <strain evidence="5">PWHHKU_190912</strain>
    </source>
</reference>
<comment type="caution">
    <text evidence="5">The sequence shown here is derived from an EMBL/GenBank/DDBJ whole genome shotgun (WGS) entry which is preliminary data.</text>
</comment>
<dbReference type="PANTHER" id="PTHR24412">
    <property type="entry name" value="KELCH PROTEIN"/>
    <property type="match status" value="1"/>
</dbReference>
<dbReference type="Pfam" id="PF01344">
    <property type="entry name" value="Kelch_1"/>
    <property type="match status" value="1"/>
</dbReference>
<keyword evidence="6" id="KW-1185">Reference proteome</keyword>
<dbReference type="InterPro" id="IPR006652">
    <property type="entry name" value="Kelch_1"/>
</dbReference>
<dbReference type="Pfam" id="PF07707">
    <property type="entry name" value="BACK"/>
    <property type="match status" value="1"/>
</dbReference>
<feature type="non-terminal residue" evidence="5">
    <location>
        <position position="359"/>
    </location>
</feature>
<dbReference type="SUPFAM" id="SSF54695">
    <property type="entry name" value="POZ domain"/>
    <property type="match status" value="1"/>
</dbReference>
<evidence type="ECO:0000256" key="3">
    <source>
        <dbReference type="ARBA" id="ARBA00023203"/>
    </source>
</evidence>
<dbReference type="InterPro" id="IPR000210">
    <property type="entry name" value="BTB/POZ_dom"/>
</dbReference>
<evidence type="ECO:0000313" key="5">
    <source>
        <dbReference type="EMBL" id="KAJ4449369.1"/>
    </source>
</evidence>
<keyword evidence="2" id="KW-0677">Repeat</keyword>
<dbReference type="EMBL" id="JAJSOF020000003">
    <property type="protein sequence ID" value="KAJ4449369.1"/>
    <property type="molecule type" value="Genomic_DNA"/>
</dbReference>
<evidence type="ECO:0000313" key="6">
    <source>
        <dbReference type="Proteomes" id="UP001148838"/>
    </source>
</evidence>
<organism evidence="5 6">
    <name type="scientific">Periplaneta americana</name>
    <name type="common">American cockroach</name>
    <name type="synonym">Blatta americana</name>
    <dbReference type="NCBI Taxonomy" id="6978"/>
    <lineage>
        <taxon>Eukaryota</taxon>
        <taxon>Metazoa</taxon>
        <taxon>Ecdysozoa</taxon>
        <taxon>Arthropoda</taxon>
        <taxon>Hexapoda</taxon>
        <taxon>Insecta</taxon>
        <taxon>Pterygota</taxon>
        <taxon>Neoptera</taxon>
        <taxon>Polyneoptera</taxon>
        <taxon>Dictyoptera</taxon>
        <taxon>Blattodea</taxon>
        <taxon>Blattoidea</taxon>
        <taxon>Blattidae</taxon>
        <taxon>Blattinae</taxon>
        <taxon>Periplaneta</taxon>
    </lineage>
</organism>
<keyword evidence="3" id="KW-0009">Actin-binding</keyword>
<name>A0ABQ8TRV6_PERAM</name>
<dbReference type="Proteomes" id="UP001148838">
    <property type="component" value="Unassembled WGS sequence"/>
</dbReference>